<evidence type="ECO:0000256" key="6">
    <source>
        <dbReference type="ARBA" id="ARBA00022801"/>
    </source>
</evidence>
<dbReference type="GO" id="GO:0006508">
    <property type="term" value="P:proteolysis"/>
    <property type="evidence" value="ECO:0007669"/>
    <property type="project" value="UniProtKB-KW"/>
</dbReference>
<evidence type="ECO:0000256" key="4">
    <source>
        <dbReference type="ARBA" id="ARBA00022670"/>
    </source>
</evidence>
<evidence type="ECO:0000256" key="2">
    <source>
        <dbReference type="ARBA" id="ARBA00011073"/>
    </source>
</evidence>
<evidence type="ECO:0000313" key="15">
    <source>
        <dbReference type="Proteomes" id="UP000017746"/>
    </source>
</evidence>
<keyword evidence="9 12" id="KW-0472">Membrane</keyword>
<dbReference type="eggNOG" id="COG1404">
    <property type="taxonomic scope" value="Bacteria"/>
</dbReference>
<dbReference type="STRING" id="1246995.AFR_38725"/>
<dbReference type="GO" id="GO:0005886">
    <property type="term" value="C:plasma membrane"/>
    <property type="evidence" value="ECO:0007669"/>
    <property type="project" value="UniProtKB-SubCell"/>
</dbReference>
<evidence type="ECO:0000313" key="14">
    <source>
        <dbReference type="EMBL" id="AGZ45999.1"/>
    </source>
</evidence>
<dbReference type="PANTHER" id="PTHR43806:SF11">
    <property type="entry name" value="CEREVISIN-RELATED"/>
    <property type="match status" value="1"/>
</dbReference>
<keyword evidence="15" id="KW-1185">Reference proteome</keyword>
<feature type="active site" description="Charge relay system" evidence="10">
    <location>
        <position position="216"/>
    </location>
</feature>
<dbReference type="InterPro" id="IPR036852">
    <property type="entry name" value="Peptidase_S8/S53_dom_sf"/>
</dbReference>
<keyword evidence="3" id="KW-1003">Cell membrane</keyword>
<keyword evidence="5 12" id="KW-0812">Transmembrane</keyword>
<name>U5WA29_9ACTN</name>
<dbReference type="Proteomes" id="UP000017746">
    <property type="component" value="Chromosome"/>
</dbReference>
<evidence type="ECO:0000259" key="13">
    <source>
        <dbReference type="Pfam" id="PF00082"/>
    </source>
</evidence>
<dbReference type="HOGENOM" id="CLU_011263_13_3_11"/>
<evidence type="ECO:0000256" key="7">
    <source>
        <dbReference type="ARBA" id="ARBA00022825"/>
    </source>
</evidence>
<comment type="similarity">
    <text evidence="2 10">Belongs to the peptidase S8 family.</text>
</comment>
<dbReference type="InterPro" id="IPR050131">
    <property type="entry name" value="Peptidase_S8_subtilisin-like"/>
</dbReference>
<keyword evidence="6 10" id="KW-0378">Hydrolase</keyword>
<evidence type="ECO:0000256" key="3">
    <source>
        <dbReference type="ARBA" id="ARBA00022475"/>
    </source>
</evidence>
<feature type="active site" description="Charge relay system" evidence="10">
    <location>
        <position position="65"/>
    </location>
</feature>
<evidence type="ECO:0000256" key="12">
    <source>
        <dbReference type="SAM" id="Phobius"/>
    </source>
</evidence>
<dbReference type="Pfam" id="PF00082">
    <property type="entry name" value="Peptidase_S8"/>
    <property type="match status" value="1"/>
</dbReference>
<accession>U5WA29</accession>
<dbReference type="MEROPS" id="S08.121"/>
<evidence type="ECO:0000256" key="5">
    <source>
        <dbReference type="ARBA" id="ARBA00022692"/>
    </source>
</evidence>
<dbReference type="InterPro" id="IPR000209">
    <property type="entry name" value="Peptidase_S8/S53_dom"/>
</dbReference>
<dbReference type="GO" id="GO:0004252">
    <property type="term" value="F:serine-type endopeptidase activity"/>
    <property type="evidence" value="ECO:0007669"/>
    <property type="project" value="UniProtKB-UniRule"/>
</dbReference>
<organism evidence="14 15">
    <name type="scientific">Actinoplanes friuliensis DSM 7358</name>
    <dbReference type="NCBI Taxonomy" id="1246995"/>
    <lineage>
        <taxon>Bacteria</taxon>
        <taxon>Bacillati</taxon>
        <taxon>Actinomycetota</taxon>
        <taxon>Actinomycetes</taxon>
        <taxon>Micromonosporales</taxon>
        <taxon>Micromonosporaceae</taxon>
        <taxon>Actinoplanes</taxon>
    </lineage>
</organism>
<dbReference type="PANTHER" id="PTHR43806">
    <property type="entry name" value="PEPTIDASE S8"/>
    <property type="match status" value="1"/>
</dbReference>
<keyword evidence="7 10" id="KW-0720">Serine protease</keyword>
<dbReference type="InterPro" id="IPR023827">
    <property type="entry name" value="Peptidase_S8_Asp-AS"/>
</dbReference>
<dbReference type="SUPFAM" id="SSF52743">
    <property type="entry name" value="Subtilisin-like"/>
    <property type="match status" value="1"/>
</dbReference>
<evidence type="ECO:0000256" key="9">
    <source>
        <dbReference type="ARBA" id="ARBA00023136"/>
    </source>
</evidence>
<keyword evidence="8 12" id="KW-1133">Transmembrane helix</keyword>
<reference evidence="14 15" key="1">
    <citation type="journal article" date="2014" name="J. Biotechnol.">
        <title>Complete genome sequence of the actinobacterium Actinoplanes friuliensis HAG 010964, producer of the lipopeptide antibiotic friulimycin.</title>
        <authorList>
            <person name="Ruckert C."/>
            <person name="Szczepanowski R."/>
            <person name="Albersmeier A."/>
            <person name="Goesmann A."/>
            <person name="Fischer N."/>
            <person name="Steinkamper A."/>
            <person name="Puhler A."/>
            <person name="Biener R."/>
            <person name="Schwartz D."/>
            <person name="Kalinowski J."/>
        </authorList>
    </citation>
    <scope>NUCLEOTIDE SEQUENCE [LARGE SCALE GENOMIC DNA]</scope>
    <source>
        <strain evidence="14 15">DSM 7358</strain>
    </source>
</reference>
<dbReference type="AlphaFoldDB" id="U5WA29"/>
<dbReference type="PATRIC" id="fig|1246995.3.peg.7836"/>
<evidence type="ECO:0000256" key="11">
    <source>
        <dbReference type="SAM" id="MobiDB-lite"/>
    </source>
</evidence>
<dbReference type="InterPro" id="IPR015500">
    <property type="entry name" value="Peptidase_S8_subtilisin-rel"/>
</dbReference>
<feature type="domain" description="Peptidase S8/S53" evidence="13">
    <location>
        <begin position="22"/>
        <end position="264"/>
    </location>
</feature>
<evidence type="ECO:0000256" key="8">
    <source>
        <dbReference type="ARBA" id="ARBA00022989"/>
    </source>
</evidence>
<dbReference type="PROSITE" id="PS00136">
    <property type="entry name" value="SUBTILASE_ASP"/>
    <property type="match status" value="1"/>
</dbReference>
<protein>
    <submittedName>
        <fullName evidence="14">Peptidase S8/S53 subtilisin kexin sedolisin</fullName>
    </submittedName>
</protein>
<sequence length="334" mass="34038">MREQQWFWGPLKVAQAQKISKGEGITVGLLDTGVDGTHPDLKGAVLPGRQVAQDKPSGNLDVNGHGTGMAGVIAGRGHGSNDGVLGIAPAAKIMPIRPVNDPVLVAQGIRWAVENGAKVINMSFATRDSESLHAAVQEAIAADVVLVATAGNDGDTDNVAEFPGGYPEVLAVGAVDRNNKVAKFSNHGKHVDLVAPGVEIPGPAPGGKYQRGNGTSGAAAIVAGSAALIRAEHPELSATEVMDRLTSTAIDRGDKGRDDYYGVGQLDLLAALTAEQPAAKPSQSSKPVETATAPEKAEETGIPPLVIVGAGLVLLLAVGLVVGLLAARSRRAGG</sequence>
<dbReference type="KEGG" id="afs:AFR_38725"/>
<evidence type="ECO:0000256" key="1">
    <source>
        <dbReference type="ARBA" id="ARBA00004162"/>
    </source>
</evidence>
<dbReference type="PROSITE" id="PS51892">
    <property type="entry name" value="SUBTILASE"/>
    <property type="match status" value="1"/>
</dbReference>
<dbReference type="NCBIfam" id="TIGR03921">
    <property type="entry name" value="T7SS_mycosin"/>
    <property type="match status" value="1"/>
</dbReference>
<comment type="subcellular location">
    <subcellularLocation>
        <location evidence="1">Cell membrane</location>
        <topology evidence="1">Single-pass membrane protein</topology>
    </subcellularLocation>
</comment>
<feature type="active site" description="Charge relay system" evidence="10">
    <location>
        <position position="31"/>
    </location>
</feature>
<feature type="transmembrane region" description="Helical" evidence="12">
    <location>
        <begin position="305"/>
        <end position="327"/>
    </location>
</feature>
<gene>
    <name evidence="14" type="ORF">AFR_38725</name>
</gene>
<dbReference type="EMBL" id="CP006272">
    <property type="protein sequence ID" value="AGZ45999.1"/>
    <property type="molecule type" value="Genomic_DNA"/>
</dbReference>
<evidence type="ECO:0000256" key="10">
    <source>
        <dbReference type="PROSITE-ProRule" id="PRU01240"/>
    </source>
</evidence>
<keyword evidence="4 10" id="KW-0645">Protease</keyword>
<feature type="region of interest" description="Disordered" evidence="11">
    <location>
        <begin position="275"/>
        <end position="297"/>
    </location>
</feature>
<dbReference type="PRINTS" id="PR00723">
    <property type="entry name" value="SUBTILISIN"/>
</dbReference>
<proteinExistence type="inferred from homology"/>
<dbReference type="Gene3D" id="3.40.50.200">
    <property type="entry name" value="Peptidase S8/S53 domain"/>
    <property type="match status" value="1"/>
</dbReference>
<dbReference type="InterPro" id="IPR023834">
    <property type="entry name" value="T7SS_pept_S8A_mycosin"/>
</dbReference>